<keyword evidence="3" id="KW-1185">Reference proteome</keyword>
<organism evidence="1">
    <name type="scientific">Capitella teleta</name>
    <name type="common">Polychaete worm</name>
    <dbReference type="NCBI Taxonomy" id="283909"/>
    <lineage>
        <taxon>Eukaryota</taxon>
        <taxon>Metazoa</taxon>
        <taxon>Spiralia</taxon>
        <taxon>Lophotrochozoa</taxon>
        <taxon>Annelida</taxon>
        <taxon>Polychaeta</taxon>
        <taxon>Sedentaria</taxon>
        <taxon>Scolecida</taxon>
        <taxon>Capitellidae</taxon>
        <taxon>Capitella</taxon>
    </lineage>
</organism>
<evidence type="ECO:0000313" key="1">
    <source>
        <dbReference type="EMBL" id="ELU14566.1"/>
    </source>
</evidence>
<reference evidence="3" key="1">
    <citation type="submission" date="2012-12" db="EMBL/GenBank/DDBJ databases">
        <authorList>
            <person name="Hellsten U."/>
            <person name="Grimwood J."/>
            <person name="Chapman J.A."/>
            <person name="Shapiro H."/>
            <person name="Aerts A."/>
            <person name="Otillar R.P."/>
            <person name="Terry A.Y."/>
            <person name="Boore J.L."/>
            <person name="Simakov O."/>
            <person name="Marletaz F."/>
            <person name="Cho S.-J."/>
            <person name="Edsinger-Gonzales E."/>
            <person name="Havlak P."/>
            <person name="Kuo D.-H."/>
            <person name="Larsson T."/>
            <person name="Lv J."/>
            <person name="Arendt D."/>
            <person name="Savage R."/>
            <person name="Osoegawa K."/>
            <person name="de Jong P."/>
            <person name="Lindberg D.R."/>
            <person name="Seaver E.C."/>
            <person name="Weisblat D.A."/>
            <person name="Putnam N.H."/>
            <person name="Grigoriev I.V."/>
            <person name="Rokhsar D.S."/>
        </authorList>
    </citation>
    <scope>NUCLEOTIDE SEQUENCE</scope>
    <source>
        <strain evidence="3">I ESC-2004</strain>
    </source>
</reference>
<dbReference type="EnsemblMetazoa" id="CapteT134200">
    <property type="protein sequence ID" value="CapteP134200"/>
    <property type="gene ID" value="CapteG134200"/>
</dbReference>
<name>R7VE38_CAPTE</name>
<dbReference type="PRINTS" id="PR01345">
    <property type="entry name" value="CERVTRCPTASE"/>
</dbReference>
<dbReference type="EMBL" id="KB294417">
    <property type="protein sequence ID" value="ELU14566.1"/>
    <property type="molecule type" value="Genomic_DNA"/>
</dbReference>
<proteinExistence type="predicted"/>
<reference evidence="2" key="3">
    <citation type="submission" date="2015-06" db="UniProtKB">
        <authorList>
            <consortium name="EnsemblMetazoa"/>
        </authorList>
    </citation>
    <scope>IDENTIFICATION</scope>
</reference>
<evidence type="ECO:0008006" key="4">
    <source>
        <dbReference type="Google" id="ProtNLM"/>
    </source>
</evidence>
<dbReference type="OrthoDB" id="6154697at2759"/>
<evidence type="ECO:0000313" key="3">
    <source>
        <dbReference type="Proteomes" id="UP000014760"/>
    </source>
</evidence>
<protein>
    <recommendedName>
        <fullName evidence="4">Alkylated DNA repair protein AlkB homologue 8 N-terminal domain-containing protein</fullName>
    </recommendedName>
</protein>
<dbReference type="AlphaFoldDB" id="R7VE38"/>
<evidence type="ECO:0000313" key="2">
    <source>
        <dbReference type="EnsemblMetazoa" id="CapteP134200"/>
    </source>
</evidence>
<dbReference type="OMA" id="WHPRTEN"/>
<reference evidence="1 3" key="2">
    <citation type="journal article" date="2013" name="Nature">
        <title>Insights into bilaterian evolution from three spiralian genomes.</title>
        <authorList>
            <person name="Simakov O."/>
            <person name="Marletaz F."/>
            <person name="Cho S.J."/>
            <person name="Edsinger-Gonzales E."/>
            <person name="Havlak P."/>
            <person name="Hellsten U."/>
            <person name="Kuo D.H."/>
            <person name="Larsson T."/>
            <person name="Lv J."/>
            <person name="Arendt D."/>
            <person name="Savage R."/>
            <person name="Osoegawa K."/>
            <person name="de Jong P."/>
            <person name="Grimwood J."/>
            <person name="Chapman J.A."/>
            <person name="Shapiro H."/>
            <person name="Aerts A."/>
            <person name="Otillar R.P."/>
            <person name="Terry A.Y."/>
            <person name="Boore J.L."/>
            <person name="Grigoriev I.V."/>
            <person name="Lindberg D.R."/>
            <person name="Seaver E.C."/>
            <person name="Weisblat D.A."/>
            <person name="Putnam N.H."/>
            <person name="Rokhsar D.S."/>
        </authorList>
    </citation>
    <scope>NUCLEOTIDE SEQUENCE</scope>
    <source>
        <strain evidence="1 3">I ESC-2004</strain>
    </source>
</reference>
<gene>
    <name evidence="1" type="ORF">CAPTEDRAFT_134200</name>
</gene>
<dbReference type="HOGENOM" id="CLU_000680_22_2_1"/>
<dbReference type="Proteomes" id="UP000014760">
    <property type="component" value="Unassembled WGS sequence"/>
</dbReference>
<dbReference type="EMBL" id="AMQN01000674">
    <property type="status" value="NOT_ANNOTATED_CDS"/>
    <property type="molecule type" value="Genomic_DNA"/>
</dbReference>
<accession>R7VE38</accession>
<sequence>MKCKLLTITRSRNPVVFYYDLDGNIFESTGTFKDLGVIFDKKLCFNSHIKFIVAKSNRVCGMIKRSIGYNVPQNVKLLLYKTLARPLLEYASLIWSPYLKKNILLLECV</sequence>